<feature type="region of interest" description="Disordered" evidence="1">
    <location>
        <begin position="895"/>
        <end position="956"/>
    </location>
</feature>
<evidence type="ECO:0000256" key="1">
    <source>
        <dbReference type="SAM" id="MobiDB-lite"/>
    </source>
</evidence>
<feature type="region of interest" description="Disordered" evidence="1">
    <location>
        <begin position="623"/>
        <end position="644"/>
    </location>
</feature>
<feature type="region of interest" description="Disordered" evidence="1">
    <location>
        <begin position="408"/>
        <end position="429"/>
    </location>
</feature>
<feature type="region of interest" description="Disordered" evidence="1">
    <location>
        <begin position="760"/>
        <end position="795"/>
    </location>
</feature>
<organism evidence="3 4">
    <name type="scientific">Rasamsonia emersonii (strain ATCC 16479 / CBS 393.64 / IMI 116815)</name>
    <dbReference type="NCBI Taxonomy" id="1408163"/>
    <lineage>
        <taxon>Eukaryota</taxon>
        <taxon>Fungi</taxon>
        <taxon>Dikarya</taxon>
        <taxon>Ascomycota</taxon>
        <taxon>Pezizomycotina</taxon>
        <taxon>Eurotiomycetes</taxon>
        <taxon>Eurotiomycetidae</taxon>
        <taxon>Eurotiales</taxon>
        <taxon>Trichocomaceae</taxon>
        <taxon>Rasamsonia</taxon>
    </lineage>
</organism>
<dbReference type="AlphaFoldDB" id="A0A0F4Z015"/>
<name>A0A0F4Z015_RASE3</name>
<feature type="compositionally biased region" description="Low complexity" evidence="1">
    <location>
        <begin position="1"/>
        <end position="20"/>
    </location>
</feature>
<dbReference type="PANTHER" id="PTHR38113">
    <property type="match status" value="1"/>
</dbReference>
<feature type="region of interest" description="Disordered" evidence="1">
    <location>
        <begin position="497"/>
        <end position="537"/>
    </location>
</feature>
<dbReference type="Proteomes" id="UP000053958">
    <property type="component" value="Unassembled WGS sequence"/>
</dbReference>
<dbReference type="EMBL" id="LASV01000101">
    <property type="protein sequence ID" value="KKA23436.1"/>
    <property type="molecule type" value="Genomic_DNA"/>
</dbReference>
<evidence type="ECO:0000313" key="3">
    <source>
        <dbReference type="EMBL" id="KKA23436.1"/>
    </source>
</evidence>
<proteinExistence type="predicted"/>
<keyword evidence="4" id="KW-1185">Reference proteome</keyword>
<dbReference type="PANTHER" id="PTHR38113:SF1">
    <property type="entry name" value="DUF2293 DOMAIN-CONTAINING PROTEIN"/>
    <property type="match status" value="1"/>
</dbReference>
<feature type="compositionally biased region" description="Basic and acidic residues" evidence="1">
    <location>
        <begin position="682"/>
        <end position="693"/>
    </location>
</feature>
<feature type="region of interest" description="Disordered" evidence="1">
    <location>
        <begin position="682"/>
        <end position="701"/>
    </location>
</feature>
<evidence type="ECO:0000259" key="2">
    <source>
        <dbReference type="Pfam" id="PF10056"/>
    </source>
</evidence>
<dbReference type="InterPro" id="IPR018744">
    <property type="entry name" value="DUF2293"/>
</dbReference>
<feature type="domain" description="DUF2293" evidence="2">
    <location>
        <begin position="167"/>
        <end position="249"/>
    </location>
</feature>
<evidence type="ECO:0000313" key="4">
    <source>
        <dbReference type="Proteomes" id="UP000053958"/>
    </source>
</evidence>
<feature type="compositionally biased region" description="Low complexity" evidence="1">
    <location>
        <begin position="504"/>
        <end position="517"/>
    </location>
</feature>
<gene>
    <name evidence="3" type="ORF">T310_2502</name>
</gene>
<feature type="compositionally biased region" description="Polar residues" evidence="1">
    <location>
        <begin position="895"/>
        <end position="905"/>
    </location>
</feature>
<feature type="region of interest" description="Disordered" evidence="1">
    <location>
        <begin position="271"/>
        <end position="296"/>
    </location>
</feature>
<dbReference type="RefSeq" id="XP_013330048.1">
    <property type="nucleotide sequence ID" value="XM_013474594.1"/>
</dbReference>
<sequence length="956" mass="108137">MARVVSRRAASANAARAPSRTARKKPRKHKVILESVTQEKKKLRSVLSTLSQISFEAKAPPGYTFIPAGNPQFTSACKEMCRKDGLKVFAVTTTPHHRMHDLSQQVHRIGYHFPSSVVATVCMEMGLYLTSTGKVVPFEDLGNRPSSRRADSEVSQTAINTEARDVIRDLFPNIPENDLNQIIKTAFQKGQRKVGTAVELPLARRAQLAVVAHIRHVYTNYDRLLKVTSFQEARSLVEEPTLEKLVEWRGDDENGKTELEDVFREVIVISDDEDEDDDDDSATVHANEPIPADRDSSVEIVSSNAVAGELQTRPVNYANLPKETFQDLSDDEAPPGFRFVPGVTPRSKAQVDRRGFSRYQAWDRARDRYRERISMPYQAHFPGSRVDDHNPGSHISQQTFYDTVNRSSESIRDRHVAPQRPVPNSAFDSLNLGRVAPSDHTVNPPESVVCRNMEMTYPTNFGASCQPRFPSRQPPDVLRFPDGSIFEKIPAPIREEAVPRSTNPSGSPVFVSGPSSSLRGHENPRKRMRPPENLPFQQDRVDVSPQRHIVLPSIEVPESPPSPRQWVDHRTSQTHRNEFQGHSQTHLRRPVEDLSRRINMINVADNRNESSKRRRLEYDERPYNLPHHQSSPGDGPQPMFPQSFERPERQHIPMVAHGTPPGTSRNDHQFYRAEVIPRERQQMTRHPPERIPIREPSPPPLMQSDSDVPRPMGQGFSRPSDVPVFLDSSQHSVGSIRRSPIHSRFASLSHNRGFPVRDEGYVTESGNVPNLPETQPLYVRSGRDPPARGTDAPAWRSKASLYESERRRIYSQGSSWPADMHSHEVHSLHASQPPPHDRDIEVISSPRRNVPRATDHIRDGGSLRIDPGFHQNPPLHQPRAKSQVSAVVDGFTSSTQHGSYVNGNKETLPPSAVRRYESRPRRVPQETEQSSHAAHKREGQSHHYRHWPAEETIVID</sequence>
<reference evidence="3 4" key="1">
    <citation type="submission" date="2015-04" db="EMBL/GenBank/DDBJ databases">
        <authorList>
            <person name="Heijne W.H."/>
            <person name="Fedorova N.D."/>
            <person name="Nierman W.C."/>
            <person name="Vollebregt A.W."/>
            <person name="Zhao Z."/>
            <person name="Wu L."/>
            <person name="Kumar M."/>
            <person name="Stam H."/>
            <person name="van den Berg M.A."/>
            <person name="Pel H.J."/>
        </authorList>
    </citation>
    <scope>NUCLEOTIDE SEQUENCE [LARGE SCALE GENOMIC DNA]</scope>
    <source>
        <strain evidence="3 4">CBS 393.64</strain>
    </source>
</reference>
<protein>
    <recommendedName>
        <fullName evidence="2">DUF2293 domain-containing protein</fullName>
    </recommendedName>
</protein>
<dbReference type="OrthoDB" id="5288828at2759"/>
<feature type="compositionally biased region" description="Basic and acidic residues" evidence="1">
    <location>
        <begin position="914"/>
        <end position="925"/>
    </location>
</feature>
<accession>A0A0F4Z015</accession>
<dbReference type="GeneID" id="25314853"/>
<feature type="region of interest" description="Disordered" evidence="1">
    <location>
        <begin position="1"/>
        <end position="28"/>
    </location>
</feature>
<dbReference type="Pfam" id="PF10056">
    <property type="entry name" value="DUF2293"/>
    <property type="match status" value="1"/>
</dbReference>
<feature type="compositionally biased region" description="Acidic residues" evidence="1">
    <location>
        <begin position="271"/>
        <end position="281"/>
    </location>
</feature>
<dbReference type="STRING" id="1408163.A0A0F4Z015"/>
<comment type="caution">
    <text evidence="3">The sequence shown here is derived from an EMBL/GenBank/DDBJ whole genome shotgun (WGS) entry which is preliminary data.</text>
</comment>